<protein>
    <submittedName>
        <fullName evidence="2">(pine wood nematode) hypothetical protein</fullName>
    </submittedName>
</protein>
<keyword evidence="1" id="KW-0472">Membrane</keyword>
<evidence type="ECO:0000313" key="3">
    <source>
        <dbReference type="EMBL" id="CAG9124406.1"/>
    </source>
</evidence>
<dbReference type="EMBL" id="CAJFCV020000005">
    <property type="protein sequence ID" value="CAG9124406.1"/>
    <property type="molecule type" value="Genomic_DNA"/>
</dbReference>
<evidence type="ECO:0000313" key="2">
    <source>
        <dbReference type="EMBL" id="CAD5232270.1"/>
    </source>
</evidence>
<evidence type="ECO:0000313" key="6">
    <source>
        <dbReference type="WBParaSite" id="BXY_0243400.1"/>
    </source>
</evidence>
<dbReference type="WBParaSite" id="BXY_0243400.1">
    <property type="protein sequence ID" value="BXY_0243400.1"/>
    <property type="gene ID" value="BXY_0243400"/>
</dbReference>
<dbReference type="PANTHER" id="PTHR38636:SF2">
    <property type="entry name" value="TRANSCELLULAR CHAPERONE SIGNALING (X)CROSS TISSUE"/>
    <property type="match status" value="1"/>
</dbReference>
<dbReference type="PANTHER" id="PTHR38636">
    <property type="entry name" value="PROTEIN CBG20488"/>
    <property type="match status" value="1"/>
</dbReference>
<accession>A0A1I7RNZ4</accession>
<dbReference type="AlphaFoldDB" id="A0A1I7RNZ4"/>
<dbReference type="eggNOG" id="KOG1951">
    <property type="taxonomic scope" value="Eukaryota"/>
</dbReference>
<name>A0A1I7RNZ4_BURXY</name>
<gene>
    <name evidence="2" type="ORF">BXYJ_LOCUS12361</name>
</gene>
<evidence type="ECO:0000313" key="5">
    <source>
        <dbReference type="Proteomes" id="UP000659654"/>
    </source>
</evidence>
<dbReference type="OrthoDB" id="5793798at2759"/>
<dbReference type="Pfam" id="PF08560">
    <property type="entry name" value="DUF1757"/>
    <property type="match status" value="1"/>
</dbReference>
<keyword evidence="1" id="KW-0812">Transmembrane</keyword>
<reference evidence="6" key="1">
    <citation type="submission" date="2016-11" db="UniProtKB">
        <authorList>
            <consortium name="WormBaseParasite"/>
        </authorList>
    </citation>
    <scope>IDENTIFICATION</scope>
</reference>
<dbReference type="Proteomes" id="UP000095284">
    <property type="component" value="Unplaced"/>
</dbReference>
<keyword evidence="1" id="KW-1133">Transmembrane helix</keyword>
<evidence type="ECO:0000313" key="4">
    <source>
        <dbReference type="Proteomes" id="UP000095284"/>
    </source>
</evidence>
<organism evidence="4 6">
    <name type="scientific">Bursaphelenchus xylophilus</name>
    <name type="common">Pinewood nematode worm</name>
    <name type="synonym">Aphelenchoides xylophilus</name>
    <dbReference type="NCBI Taxonomy" id="6326"/>
    <lineage>
        <taxon>Eukaryota</taxon>
        <taxon>Metazoa</taxon>
        <taxon>Ecdysozoa</taxon>
        <taxon>Nematoda</taxon>
        <taxon>Chromadorea</taxon>
        <taxon>Rhabditida</taxon>
        <taxon>Tylenchina</taxon>
        <taxon>Tylenchomorpha</taxon>
        <taxon>Aphelenchoidea</taxon>
        <taxon>Aphelenchoididae</taxon>
        <taxon>Bursaphelenchus</taxon>
    </lineage>
</organism>
<sequence length="218" mass="25257">MFGLDEWFQNFSQFNLVGLKKETVATVKNPVAEYSIYWTFKGMQVSSFIGGLIVHPIYRIYKLMNIDEATRTTNTTKIIRNTSRRIQGRFILAGLAAGPLIGVFLPVVRGWSTERLKEECYKIRTSGDYLVWDRATICCGFFGWYWKRFQGAVDGVNLALAYALAYHYVLKHKTSVILKDKFKPEELYDSVVEAEAKQDSLREMFRSKNLFLEDMKKN</sequence>
<dbReference type="InterPro" id="IPR013869">
    <property type="entry name" value="DUF1757"/>
</dbReference>
<evidence type="ECO:0000256" key="1">
    <source>
        <dbReference type="SAM" id="Phobius"/>
    </source>
</evidence>
<proteinExistence type="predicted"/>
<feature type="transmembrane region" description="Helical" evidence="1">
    <location>
        <begin position="90"/>
        <end position="108"/>
    </location>
</feature>
<keyword evidence="5" id="KW-1185">Reference proteome</keyword>
<feature type="transmembrane region" description="Helical" evidence="1">
    <location>
        <begin position="152"/>
        <end position="170"/>
    </location>
</feature>
<dbReference type="Proteomes" id="UP000659654">
    <property type="component" value="Unassembled WGS sequence"/>
</dbReference>
<dbReference type="EMBL" id="CAJFDI010000005">
    <property type="protein sequence ID" value="CAD5232270.1"/>
    <property type="molecule type" value="Genomic_DNA"/>
</dbReference>
<reference evidence="3" key="2">
    <citation type="submission" date="2020-08" db="EMBL/GenBank/DDBJ databases">
        <authorList>
            <person name="Kikuchi T."/>
        </authorList>
    </citation>
    <scope>NUCLEOTIDE SEQUENCE</scope>
    <source>
        <strain evidence="2">Ka4C1</strain>
    </source>
</reference>
<dbReference type="Proteomes" id="UP000582659">
    <property type="component" value="Unassembled WGS sequence"/>
</dbReference>